<dbReference type="EMBL" id="CAKKLH010000223">
    <property type="protein sequence ID" value="CAH0106431.1"/>
    <property type="molecule type" value="Genomic_DNA"/>
</dbReference>
<accession>A0A8J2W5S5</accession>
<dbReference type="GO" id="GO:0005858">
    <property type="term" value="C:axonemal dynein complex"/>
    <property type="evidence" value="ECO:0007669"/>
    <property type="project" value="TreeGrafter"/>
</dbReference>
<dbReference type="GO" id="GO:0051959">
    <property type="term" value="F:dynein light intermediate chain binding"/>
    <property type="evidence" value="ECO:0007669"/>
    <property type="project" value="InterPro"/>
</dbReference>
<proteinExistence type="predicted"/>
<comment type="caution">
    <text evidence="2">The sequence shown here is derived from an EMBL/GenBank/DDBJ whole genome shotgun (WGS) entry which is preliminary data.</text>
</comment>
<protein>
    <recommendedName>
        <fullName evidence="1">Dynein heavy chain tail domain-containing protein</fullName>
    </recommendedName>
</protein>
<dbReference type="Pfam" id="PF08385">
    <property type="entry name" value="DHC_N1"/>
    <property type="match status" value="1"/>
</dbReference>
<evidence type="ECO:0000259" key="1">
    <source>
        <dbReference type="Pfam" id="PF08385"/>
    </source>
</evidence>
<dbReference type="GO" id="GO:0007018">
    <property type="term" value="P:microtubule-based movement"/>
    <property type="evidence" value="ECO:0007669"/>
    <property type="project" value="InterPro"/>
</dbReference>
<dbReference type="AlphaFoldDB" id="A0A8J2W5S5"/>
<dbReference type="Proteomes" id="UP000789390">
    <property type="component" value="Unassembled WGS sequence"/>
</dbReference>
<dbReference type="GO" id="GO:0045505">
    <property type="term" value="F:dynein intermediate chain binding"/>
    <property type="evidence" value="ECO:0007669"/>
    <property type="project" value="InterPro"/>
</dbReference>
<organism evidence="2 3">
    <name type="scientific">Daphnia galeata</name>
    <dbReference type="NCBI Taxonomy" id="27404"/>
    <lineage>
        <taxon>Eukaryota</taxon>
        <taxon>Metazoa</taxon>
        <taxon>Ecdysozoa</taxon>
        <taxon>Arthropoda</taxon>
        <taxon>Crustacea</taxon>
        <taxon>Branchiopoda</taxon>
        <taxon>Diplostraca</taxon>
        <taxon>Cladocera</taxon>
        <taxon>Anomopoda</taxon>
        <taxon>Daphniidae</taxon>
        <taxon>Daphnia</taxon>
    </lineage>
</organism>
<keyword evidence="3" id="KW-1185">Reference proteome</keyword>
<evidence type="ECO:0000313" key="2">
    <source>
        <dbReference type="EMBL" id="CAH0106431.1"/>
    </source>
</evidence>
<name>A0A8J2W5S5_9CRUS</name>
<dbReference type="PANTHER" id="PTHR46532:SF11">
    <property type="entry name" value="DYNEIN AXONEMAL HEAVY CHAIN 12"/>
    <property type="match status" value="1"/>
</dbReference>
<dbReference type="InterPro" id="IPR026983">
    <property type="entry name" value="DHC"/>
</dbReference>
<evidence type="ECO:0000313" key="3">
    <source>
        <dbReference type="Proteomes" id="UP000789390"/>
    </source>
</evidence>
<sequence length="864" mass="100379">MDERDLVFLEDEEFGSEEEPDGQLLLEIIRKEEDRDLRQLVKRFRDQCQHHLVLDITSKAELGWTEEHNRSVIDYLNDSNKVTLFISPSMSQNGNRFLRFDLAFVGQILESNNPICFFIKIETTEPLTRPGQFDTVIYQSCLDRGTKDLPAHLAKVVFYFEKQVIALCQDRLKEVRHLMEGHLLKLRQFLIDGRCLDESLLLKPTLIVQPPAEDDEDNIEHLERLAHQWIYVVTYSVELKNYYTTNGSKNSQPTIQDEINNLIHKYEILKKLNSKLMKDDYQRVLKILKEANSVVGDELENLLELLQETVKQTKLAARYLTCLRRSVETIEKVKIFPETIRGQHIAPLIDLPAIYQEDACNRIIVIVRHVDLPNYENRERDAAARLLFTIGNEIVTKISQHALAVAIDKLFLKGRPKECVDDLEKICRRCVNRCVATYFQTMKWQKIELNPETVLANFRALDLRIGHVIDICESLEQLGRQAKLYGEGITTVTFCSERERDIGQSLTKAQDNFVELAINFITHNRANIFDILKPEEWYKAYNHYQNETRALEIHLVHDFEDAIHRCSTLWNIFEVLMSFKHLYRRPLFTAVINSTTNQLLKKASREAKVACGINSGDPWSTPISATLTTHSTRMAASAQRARGYLDKIAKVITNNNKLLWRHNLDILTLLQCRRKLVHMTSWAGSPSYREKALLRCQQAHRLLGEAIKKEFADWIDKLHLEIAFNTNTALHKMAVRRHFKRPDFIQCNLDGIVLQVIQATESWDRLLIELPGQVSSLWNERNELRNVHGSVSAMCHYYNYIVQQMDEIDADARREALVKLEKAVQPCLNAHTWKQLILVKRVVTSCYFVFEEVVQDLSTRYALD</sequence>
<dbReference type="InterPro" id="IPR013594">
    <property type="entry name" value="Dynein_heavy_tail"/>
</dbReference>
<feature type="domain" description="Dynein heavy chain tail" evidence="1">
    <location>
        <begin position="219"/>
        <end position="836"/>
    </location>
</feature>
<dbReference type="PANTHER" id="PTHR46532">
    <property type="entry name" value="MALE FERTILITY FACTOR KL5"/>
    <property type="match status" value="1"/>
</dbReference>
<gene>
    <name evidence="2" type="ORF">DGAL_LOCUS9586</name>
</gene>
<reference evidence="2" key="1">
    <citation type="submission" date="2021-11" db="EMBL/GenBank/DDBJ databases">
        <authorList>
            <person name="Schell T."/>
        </authorList>
    </citation>
    <scope>NUCLEOTIDE SEQUENCE</scope>
    <source>
        <strain evidence="2">M5</strain>
    </source>
</reference>
<dbReference type="OrthoDB" id="6345929at2759"/>